<dbReference type="Proteomes" id="UP000319712">
    <property type="component" value="Unassembled WGS sequence"/>
</dbReference>
<proteinExistence type="predicted"/>
<sequence>MKPNDPSDGPRRAGTGRLRVDGGRIGGYRLVTKRNVLRLLILLLILIPIVDYLWSL</sequence>
<dbReference type="RefSeq" id="WP_185955683.1">
    <property type="nucleotide sequence ID" value="NZ_FXTD01000003.1"/>
</dbReference>
<keyword evidence="1" id="KW-0812">Transmembrane</keyword>
<dbReference type="AlphaFoldDB" id="A0A521BUI4"/>
<keyword evidence="1" id="KW-1133">Transmembrane helix</keyword>
<protein>
    <submittedName>
        <fullName evidence="2">Uncharacterized protein</fullName>
    </submittedName>
</protein>
<name>A0A521BUI4_9EURY</name>
<evidence type="ECO:0000313" key="2">
    <source>
        <dbReference type="EMBL" id="SMO50745.1"/>
    </source>
</evidence>
<accession>A0A521BUI4</accession>
<evidence type="ECO:0000256" key="1">
    <source>
        <dbReference type="SAM" id="Phobius"/>
    </source>
</evidence>
<keyword evidence="1" id="KW-0472">Membrane</keyword>
<gene>
    <name evidence="2" type="ORF">SAMN06264867_10368</name>
</gene>
<organism evidence="2 3">
    <name type="scientific">Halorubrum cibi</name>
    <dbReference type="NCBI Taxonomy" id="413815"/>
    <lineage>
        <taxon>Archaea</taxon>
        <taxon>Methanobacteriati</taxon>
        <taxon>Methanobacteriota</taxon>
        <taxon>Stenosarchaea group</taxon>
        <taxon>Halobacteria</taxon>
        <taxon>Halobacteriales</taxon>
        <taxon>Haloferacaceae</taxon>
        <taxon>Halorubrum</taxon>
    </lineage>
</organism>
<dbReference type="OrthoDB" id="331019at2157"/>
<dbReference type="EMBL" id="FXTD01000003">
    <property type="protein sequence ID" value="SMO50745.1"/>
    <property type="molecule type" value="Genomic_DNA"/>
</dbReference>
<feature type="transmembrane region" description="Helical" evidence="1">
    <location>
        <begin position="36"/>
        <end position="54"/>
    </location>
</feature>
<reference evidence="2 3" key="1">
    <citation type="submission" date="2017-05" db="EMBL/GenBank/DDBJ databases">
        <authorList>
            <person name="Varghese N."/>
            <person name="Submissions S."/>
        </authorList>
    </citation>
    <scope>NUCLEOTIDE SEQUENCE [LARGE SCALE GENOMIC DNA]</scope>
    <source>
        <strain evidence="2 3">DSM 19504</strain>
    </source>
</reference>
<keyword evidence="3" id="KW-1185">Reference proteome</keyword>
<evidence type="ECO:0000313" key="3">
    <source>
        <dbReference type="Proteomes" id="UP000319712"/>
    </source>
</evidence>